<evidence type="ECO:0000313" key="1">
    <source>
        <dbReference type="EMBL" id="MBL0737077.1"/>
    </source>
</evidence>
<sequence length="264" mass="31375">MKEIITNILFFLLFKNKNKYKIILFCFVLSFFGCNNATEKDRTDEVIEKLTERYPQLNKGDSDYYRLIRSVSYDNNSFEIQLRTEPDSISDRQSILVFINSKKEQYAIPFFSNSYVDYWQFPNDQSSKSKKKSNATFNNELRGALLFLKRDNKIDLFDVAEEMRHSLLLCTDLTLKDSLLIKTNMINLGKHTVDDTESEAQERVKTNYKSIMKNNYSYALYHKTGILAYLDQNRFRIYQFIYHHDGTFSVKCYRQDRRINITNI</sequence>
<gene>
    <name evidence="1" type="ORF">JI750_09295</name>
</gene>
<dbReference type="Proteomes" id="UP000603728">
    <property type="component" value="Unassembled WGS sequence"/>
</dbReference>
<protein>
    <recommendedName>
        <fullName evidence="3">Lipoprotein</fullName>
    </recommendedName>
</protein>
<keyword evidence="2" id="KW-1185">Reference proteome</keyword>
<dbReference type="RefSeq" id="WP_202000663.1">
    <property type="nucleotide sequence ID" value="NZ_JAERSF010000002.1"/>
</dbReference>
<proteinExistence type="predicted"/>
<accession>A0ABS1KEH9</accession>
<evidence type="ECO:0008006" key="3">
    <source>
        <dbReference type="Google" id="ProtNLM"/>
    </source>
</evidence>
<name>A0ABS1KEH9_9FLAO</name>
<organism evidence="1 2">
    <name type="scientific">Flavobacterium tagetis</name>
    <dbReference type="NCBI Taxonomy" id="2801336"/>
    <lineage>
        <taxon>Bacteria</taxon>
        <taxon>Pseudomonadati</taxon>
        <taxon>Bacteroidota</taxon>
        <taxon>Flavobacteriia</taxon>
        <taxon>Flavobacteriales</taxon>
        <taxon>Flavobacteriaceae</taxon>
        <taxon>Flavobacterium</taxon>
    </lineage>
</organism>
<dbReference type="EMBL" id="JAERSF010000002">
    <property type="protein sequence ID" value="MBL0737077.1"/>
    <property type="molecule type" value="Genomic_DNA"/>
</dbReference>
<reference evidence="1 2" key="1">
    <citation type="submission" date="2021-01" db="EMBL/GenBank/DDBJ databases">
        <title>Genome seq and assembly of Flavobacterium sp. GN10.</title>
        <authorList>
            <person name="Chhetri G."/>
        </authorList>
    </citation>
    <scope>NUCLEOTIDE SEQUENCE [LARGE SCALE GENOMIC DNA]</scope>
    <source>
        <strain evidence="1 2">GN10</strain>
    </source>
</reference>
<evidence type="ECO:0000313" key="2">
    <source>
        <dbReference type="Proteomes" id="UP000603728"/>
    </source>
</evidence>
<comment type="caution">
    <text evidence="1">The sequence shown here is derived from an EMBL/GenBank/DDBJ whole genome shotgun (WGS) entry which is preliminary data.</text>
</comment>
<dbReference type="PROSITE" id="PS51257">
    <property type="entry name" value="PROKAR_LIPOPROTEIN"/>
    <property type="match status" value="1"/>
</dbReference>